<dbReference type="PANTHER" id="PTHR30151:SF20">
    <property type="entry name" value="ABC TRANSPORTER PERMEASE PROTEIN HI_0355-RELATED"/>
    <property type="match status" value="1"/>
</dbReference>
<evidence type="ECO:0000256" key="6">
    <source>
        <dbReference type="ARBA" id="ARBA00023136"/>
    </source>
</evidence>
<comment type="subcellular location">
    <subcellularLocation>
        <location evidence="1 7">Cell membrane</location>
        <topology evidence="1 7">Multi-pass membrane protein</topology>
    </subcellularLocation>
</comment>
<dbReference type="EMBL" id="CP067089">
    <property type="protein sequence ID" value="QQO10556.1"/>
    <property type="molecule type" value="Genomic_DNA"/>
</dbReference>
<protein>
    <submittedName>
        <fullName evidence="9">ABC transporter permease</fullName>
    </submittedName>
</protein>
<dbReference type="GO" id="GO:0055085">
    <property type="term" value="P:transmembrane transport"/>
    <property type="evidence" value="ECO:0007669"/>
    <property type="project" value="InterPro"/>
</dbReference>
<dbReference type="SUPFAM" id="SSF161098">
    <property type="entry name" value="MetI-like"/>
    <property type="match status" value="1"/>
</dbReference>
<evidence type="ECO:0000313" key="9">
    <source>
        <dbReference type="EMBL" id="QQO10556.1"/>
    </source>
</evidence>
<evidence type="ECO:0000256" key="2">
    <source>
        <dbReference type="ARBA" id="ARBA00022448"/>
    </source>
</evidence>
<proteinExistence type="inferred from homology"/>
<feature type="transmembrane region" description="Helical" evidence="7">
    <location>
        <begin position="128"/>
        <end position="147"/>
    </location>
</feature>
<dbReference type="AlphaFoldDB" id="A0A7T7XQD4"/>
<feature type="transmembrane region" description="Helical" evidence="7">
    <location>
        <begin position="176"/>
        <end position="203"/>
    </location>
</feature>
<dbReference type="Proteomes" id="UP000595917">
    <property type="component" value="Chromosome"/>
</dbReference>
<evidence type="ECO:0000256" key="7">
    <source>
        <dbReference type="RuleBase" id="RU363032"/>
    </source>
</evidence>
<evidence type="ECO:0000256" key="3">
    <source>
        <dbReference type="ARBA" id="ARBA00022475"/>
    </source>
</evidence>
<dbReference type="KEGG" id="bhc:JFL75_06475"/>
<evidence type="ECO:0000256" key="5">
    <source>
        <dbReference type="ARBA" id="ARBA00022989"/>
    </source>
</evidence>
<evidence type="ECO:0000256" key="1">
    <source>
        <dbReference type="ARBA" id="ARBA00004651"/>
    </source>
</evidence>
<dbReference type="PANTHER" id="PTHR30151">
    <property type="entry name" value="ALKANE SULFONATE ABC TRANSPORTER-RELATED, MEMBRANE SUBUNIT"/>
    <property type="match status" value="1"/>
</dbReference>
<dbReference type="Gene3D" id="1.10.3720.10">
    <property type="entry name" value="MetI-like"/>
    <property type="match status" value="1"/>
</dbReference>
<feature type="transmembrane region" description="Helical" evidence="7">
    <location>
        <begin position="58"/>
        <end position="87"/>
    </location>
</feature>
<feature type="transmembrane region" description="Helical" evidence="7">
    <location>
        <begin position="12"/>
        <end position="32"/>
    </location>
</feature>
<evidence type="ECO:0000256" key="4">
    <source>
        <dbReference type="ARBA" id="ARBA00022692"/>
    </source>
</evidence>
<feature type="transmembrane region" description="Helical" evidence="7">
    <location>
        <begin position="223"/>
        <end position="242"/>
    </location>
</feature>
<evidence type="ECO:0000259" key="8">
    <source>
        <dbReference type="PROSITE" id="PS50928"/>
    </source>
</evidence>
<dbReference type="InterPro" id="IPR000515">
    <property type="entry name" value="MetI-like"/>
</dbReference>
<dbReference type="CDD" id="cd06261">
    <property type="entry name" value="TM_PBP2"/>
    <property type="match status" value="1"/>
</dbReference>
<accession>A0A7T7XQD4</accession>
<keyword evidence="3" id="KW-1003">Cell membrane</keyword>
<reference evidence="9" key="1">
    <citation type="submission" date="2021-01" db="EMBL/GenBank/DDBJ databases">
        <title>Description of Breznakiella homolactica.</title>
        <authorList>
            <person name="Song Y."/>
            <person name="Brune A."/>
        </authorList>
    </citation>
    <scope>NUCLEOTIDE SEQUENCE</scope>
    <source>
        <strain evidence="9">RmG30</strain>
    </source>
</reference>
<dbReference type="GO" id="GO:0005886">
    <property type="term" value="C:plasma membrane"/>
    <property type="evidence" value="ECO:0007669"/>
    <property type="project" value="UniProtKB-SubCell"/>
</dbReference>
<keyword evidence="6 7" id="KW-0472">Membrane</keyword>
<sequence length="264" mass="28804">MKGLGKKLSIYAMSFLVLVGILLIWHLYVTIWNVPEYLLPGPIGVAEQFVAMVKDGTLLYHAGVTSAGIAAGFAIGSVLGFFCGYLLSKSRAMENALYPYIMVIQATPKVSLIPLFVIWFGLGMGPKLLLIVLSVFFPVMANTITGFRSTPRDYYDLMTILGASSRQTLYKVKVPLSLPIIMAGLKIAMVQAVIGAIVAEWVSGKDGLGYLLVYGSTLYNSRMLIASILATTVLGVVFYMVIDFIEAKVLFWHESQNIVKEGAL</sequence>
<keyword evidence="5 7" id="KW-1133">Transmembrane helix</keyword>
<comment type="similarity">
    <text evidence="7">Belongs to the binding-protein-dependent transport system permease family.</text>
</comment>
<organism evidence="9 10">
    <name type="scientific">Breznakiella homolactica</name>
    <dbReference type="NCBI Taxonomy" id="2798577"/>
    <lineage>
        <taxon>Bacteria</taxon>
        <taxon>Pseudomonadati</taxon>
        <taxon>Spirochaetota</taxon>
        <taxon>Spirochaetia</taxon>
        <taxon>Spirochaetales</taxon>
        <taxon>Breznakiellaceae</taxon>
        <taxon>Breznakiella</taxon>
    </lineage>
</organism>
<keyword evidence="4 7" id="KW-0812">Transmembrane</keyword>
<evidence type="ECO:0000313" key="10">
    <source>
        <dbReference type="Proteomes" id="UP000595917"/>
    </source>
</evidence>
<dbReference type="RefSeq" id="WP_215627861.1">
    <property type="nucleotide sequence ID" value="NZ_CP067089.2"/>
</dbReference>
<feature type="domain" description="ABC transmembrane type-1" evidence="8">
    <location>
        <begin position="62"/>
        <end position="246"/>
    </location>
</feature>
<keyword evidence="10" id="KW-1185">Reference proteome</keyword>
<gene>
    <name evidence="9" type="ORF">JFL75_06475</name>
</gene>
<dbReference type="InterPro" id="IPR035906">
    <property type="entry name" value="MetI-like_sf"/>
</dbReference>
<dbReference type="Pfam" id="PF00528">
    <property type="entry name" value="BPD_transp_1"/>
    <property type="match status" value="1"/>
</dbReference>
<name>A0A7T7XQD4_9SPIR</name>
<dbReference type="PROSITE" id="PS50928">
    <property type="entry name" value="ABC_TM1"/>
    <property type="match status" value="1"/>
</dbReference>
<keyword evidence="2 7" id="KW-0813">Transport</keyword>
<feature type="transmembrane region" description="Helical" evidence="7">
    <location>
        <begin position="99"/>
        <end position="122"/>
    </location>
</feature>